<reference evidence="1" key="1">
    <citation type="submission" date="2023-03" db="EMBL/GenBank/DDBJ databases">
        <title>Massive genome expansion in bonnet fungi (Mycena s.s.) driven by repeated elements and novel gene families across ecological guilds.</title>
        <authorList>
            <consortium name="Lawrence Berkeley National Laboratory"/>
            <person name="Harder C.B."/>
            <person name="Miyauchi S."/>
            <person name="Viragh M."/>
            <person name="Kuo A."/>
            <person name="Thoen E."/>
            <person name="Andreopoulos B."/>
            <person name="Lu D."/>
            <person name="Skrede I."/>
            <person name="Drula E."/>
            <person name="Henrissat B."/>
            <person name="Morin E."/>
            <person name="Kohler A."/>
            <person name="Barry K."/>
            <person name="LaButti K."/>
            <person name="Morin E."/>
            <person name="Salamov A."/>
            <person name="Lipzen A."/>
            <person name="Mereny Z."/>
            <person name="Hegedus B."/>
            <person name="Baldrian P."/>
            <person name="Stursova M."/>
            <person name="Weitz H."/>
            <person name="Taylor A."/>
            <person name="Grigoriev I.V."/>
            <person name="Nagy L.G."/>
            <person name="Martin F."/>
            <person name="Kauserud H."/>
        </authorList>
    </citation>
    <scope>NUCLEOTIDE SEQUENCE</scope>
    <source>
        <strain evidence="1">CBHHK002</strain>
    </source>
</reference>
<comment type="caution">
    <text evidence="1">The sequence shown here is derived from an EMBL/GenBank/DDBJ whole genome shotgun (WGS) entry which is preliminary data.</text>
</comment>
<name>A0AAD7EGQ7_9AGAR</name>
<dbReference type="AlphaFoldDB" id="A0AAD7EGQ7"/>
<dbReference type="Proteomes" id="UP001218218">
    <property type="component" value="Unassembled WGS sequence"/>
</dbReference>
<organism evidence="1 2">
    <name type="scientific">Mycena albidolilacea</name>
    <dbReference type="NCBI Taxonomy" id="1033008"/>
    <lineage>
        <taxon>Eukaryota</taxon>
        <taxon>Fungi</taxon>
        <taxon>Dikarya</taxon>
        <taxon>Basidiomycota</taxon>
        <taxon>Agaricomycotina</taxon>
        <taxon>Agaricomycetes</taxon>
        <taxon>Agaricomycetidae</taxon>
        <taxon>Agaricales</taxon>
        <taxon>Marasmiineae</taxon>
        <taxon>Mycenaceae</taxon>
        <taxon>Mycena</taxon>
    </lineage>
</organism>
<protein>
    <submittedName>
        <fullName evidence="1">Uncharacterized protein</fullName>
    </submittedName>
</protein>
<sequence>MDEALCARIHKVQAIKLEQTRIAFLQPRVVLVQMWSVRENGRECSRWSECRCDTSSRRDALHYWTDAVRSIVECRRVTVLPPPLTAAISIFWLGFVSNIFFSKDCSVHVDTARSPKRNEGSGSVPCARESHSGFLGWKNARWDSYRLGASYRLHGGGRRRTSR</sequence>
<evidence type="ECO:0000313" key="1">
    <source>
        <dbReference type="EMBL" id="KAJ7319296.1"/>
    </source>
</evidence>
<accession>A0AAD7EGQ7</accession>
<keyword evidence="2" id="KW-1185">Reference proteome</keyword>
<evidence type="ECO:0000313" key="2">
    <source>
        <dbReference type="Proteomes" id="UP001218218"/>
    </source>
</evidence>
<dbReference type="EMBL" id="JARIHO010000054">
    <property type="protein sequence ID" value="KAJ7319296.1"/>
    <property type="molecule type" value="Genomic_DNA"/>
</dbReference>
<gene>
    <name evidence="1" type="ORF">DFH08DRAFT_890742</name>
</gene>
<proteinExistence type="predicted"/>